<dbReference type="Proteomes" id="UP001497482">
    <property type="component" value="Chromosome 20"/>
</dbReference>
<feature type="transmembrane region" description="Helical" evidence="1">
    <location>
        <begin position="51"/>
        <end position="72"/>
    </location>
</feature>
<evidence type="ECO:0000256" key="1">
    <source>
        <dbReference type="SAM" id="Phobius"/>
    </source>
</evidence>
<sequence length="377" mass="41380">MPYQDEEYPGQPLWQSVLLFCCKGMIEGIIVVLFFWLLIQVLFTKQLEIHLQVLLLVGLVIFCLSLLLGCFICCKKSHFCSSEDKEAPAASCPAPSEPAIFSPIPAPLVAPSSGLPSNPRLHYEELDGDMMEYPSTFNSPAPSEKDFKSFKEHPRSYFSLRRLSTPQLSPSFYKPIDQSSHTSLPVFPKFLSKTCRAAQRRCTVTGVDLFDESSRLTSPGSVSPSMPEEPIPLASLSYGSVSPKPCLHFTMAFSAEHQVLTVSILRISGTQHKLEDVSILGSLPPLYPCPVQAVLQSGLCLQPQTVTLLLKVNSVKELQQCVLRIGVSLRDVPPEGSGAVGELEAVCAGRGWKSDQLFYLTKELNQVKGVLKTGAHP</sequence>
<gene>
    <name evidence="2" type="ORF">KC01_LOCUS23804</name>
</gene>
<reference evidence="2 3" key="1">
    <citation type="submission" date="2024-04" db="EMBL/GenBank/DDBJ databases">
        <authorList>
            <person name="Waldvogel A.-M."/>
            <person name="Schoenle A."/>
        </authorList>
    </citation>
    <scope>NUCLEOTIDE SEQUENCE [LARGE SCALE GENOMIC DNA]</scope>
</reference>
<keyword evidence="1" id="KW-0812">Transmembrane</keyword>
<accession>A0AAV2L1I3</accession>
<keyword evidence="1" id="KW-0472">Membrane</keyword>
<dbReference type="AlphaFoldDB" id="A0AAV2L1I3"/>
<organism evidence="2 3">
    <name type="scientific">Knipowitschia caucasica</name>
    <name type="common">Caucasian dwarf goby</name>
    <name type="synonym">Pomatoschistus caucasicus</name>
    <dbReference type="NCBI Taxonomy" id="637954"/>
    <lineage>
        <taxon>Eukaryota</taxon>
        <taxon>Metazoa</taxon>
        <taxon>Chordata</taxon>
        <taxon>Craniata</taxon>
        <taxon>Vertebrata</taxon>
        <taxon>Euteleostomi</taxon>
        <taxon>Actinopterygii</taxon>
        <taxon>Neopterygii</taxon>
        <taxon>Teleostei</taxon>
        <taxon>Neoteleostei</taxon>
        <taxon>Acanthomorphata</taxon>
        <taxon>Gobiaria</taxon>
        <taxon>Gobiiformes</taxon>
        <taxon>Gobioidei</taxon>
        <taxon>Gobiidae</taxon>
        <taxon>Gobiinae</taxon>
        <taxon>Knipowitschia</taxon>
    </lineage>
</organism>
<evidence type="ECO:0000313" key="2">
    <source>
        <dbReference type="EMBL" id="CAL1594895.1"/>
    </source>
</evidence>
<evidence type="ECO:0000313" key="3">
    <source>
        <dbReference type="Proteomes" id="UP001497482"/>
    </source>
</evidence>
<dbReference type="EMBL" id="OZ035842">
    <property type="protein sequence ID" value="CAL1594895.1"/>
    <property type="molecule type" value="Genomic_DNA"/>
</dbReference>
<proteinExistence type="predicted"/>
<protein>
    <submittedName>
        <fullName evidence="2">Uncharacterized protein</fullName>
    </submittedName>
</protein>
<keyword evidence="1" id="KW-1133">Transmembrane helix</keyword>
<name>A0AAV2L1I3_KNICA</name>
<keyword evidence="3" id="KW-1185">Reference proteome</keyword>
<feature type="transmembrane region" description="Helical" evidence="1">
    <location>
        <begin position="12"/>
        <end position="39"/>
    </location>
</feature>